<reference evidence="6" key="2">
    <citation type="submission" date="2018-05" db="EMBL/GenBank/DDBJ databases">
        <title>OgluRS3 (Oryza glumaepatula Reference Sequence Version 3).</title>
        <authorList>
            <person name="Zhang J."/>
            <person name="Kudrna D."/>
            <person name="Lee S."/>
            <person name="Talag J."/>
            <person name="Welchert J."/>
            <person name="Wing R.A."/>
        </authorList>
    </citation>
    <scope>NUCLEOTIDE SEQUENCE [LARGE SCALE GENOMIC DNA]</scope>
</reference>
<keyword evidence="4" id="KW-0052">Apoplast</keyword>
<dbReference type="GO" id="GO:0048046">
    <property type="term" value="C:apoplast"/>
    <property type="evidence" value="ECO:0007669"/>
    <property type="project" value="UniProtKB-SubCell"/>
</dbReference>
<dbReference type="InterPro" id="IPR004265">
    <property type="entry name" value="Dirigent"/>
</dbReference>
<evidence type="ECO:0000313" key="7">
    <source>
        <dbReference type="Proteomes" id="UP000026961"/>
    </source>
</evidence>
<sequence length="473" mass="51767">MINNLWLRVQTGKITHETCGNKVPRPCARCSYGEGRGAGPNNSELRINNLHARLTSSFYPNNQLGLICHSEGHLCITLVSLIDDSLVHGVSDRLRHLPRQPHLGERRPWPPEQLQEELRRRAMHGDEDILYDYSNSTTNSTSAAATKPTALSTAVSSPGYFFGRVVVFNDPMTEGRALPPSLEETAVRAQGLYLLDKKDDFSAWFAFSIVFNSTARRGTLNLMGTDPNAATRDISVVGGTGDFFMSRGVATLRTDAIEGFKYFRVQMDIKLYECYASLIVAAIFLVAGLLLSSATVVHGGGGGRRFVRSYDEPCKEMRLYFHDILYDFSNSTANSTSAVVASPAALLRAAKNTTIFGTTVVFNDPMTEGTSALPPSLEETAVRAQGLYLYDGKAASTLNAWLAFSVVFNSTARRGTLSLMGADPSTATRDISVVGGTGDFFMSRGVATLRADAVEGFTYFRLLMDIKLYECYI</sequence>
<dbReference type="STRING" id="40148.A0A0E0AN93"/>
<evidence type="ECO:0000256" key="2">
    <source>
        <dbReference type="ARBA" id="ARBA00011738"/>
    </source>
</evidence>
<feature type="transmembrane region" description="Helical" evidence="5">
    <location>
        <begin position="275"/>
        <end position="297"/>
    </location>
</feature>
<dbReference type="PANTHER" id="PTHR46442">
    <property type="entry name" value="DIRIGENT PROTEIN"/>
    <property type="match status" value="1"/>
</dbReference>
<accession>A0A0E0AN93</accession>
<organism evidence="6">
    <name type="scientific">Oryza glumipatula</name>
    <dbReference type="NCBI Taxonomy" id="40148"/>
    <lineage>
        <taxon>Eukaryota</taxon>
        <taxon>Viridiplantae</taxon>
        <taxon>Streptophyta</taxon>
        <taxon>Embryophyta</taxon>
        <taxon>Tracheophyta</taxon>
        <taxon>Spermatophyta</taxon>
        <taxon>Magnoliopsida</taxon>
        <taxon>Liliopsida</taxon>
        <taxon>Poales</taxon>
        <taxon>Poaceae</taxon>
        <taxon>BOP clade</taxon>
        <taxon>Oryzoideae</taxon>
        <taxon>Oryzeae</taxon>
        <taxon>Oryzinae</taxon>
        <taxon>Oryza</taxon>
    </lineage>
</organism>
<dbReference type="Gramene" id="OGLUM07G23690.1">
    <property type="protein sequence ID" value="OGLUM07G23690.1"/>
    <property type="gene ID" value="OGLUM07G23690"/>
</dbReference>
<dbReference type="InterPro" id="IPR044859">
    <property type="entry name" value="Allene_oxi_cyc_Dirigent"/>
</dbReference>
<keyword evidence="7" id="KW-1185">Reference proteome</keyword>
<keyword evidence="5" id="KW-1133">Transmembrane helix</keyword>
<dbReference type="Gene3D" id="2.40.480.10">
    <property type="entry name" value="Allene oxide cyclase-like"/>
    <property type="match status" value="2"/>
</dbReference>
<dbReference type="Proteomes" id="UP000026961">
    <property type="component" value="Chromosome 7"/>
</dbReference>
<proteinExistence type="inferred from homology"/>
<dbReference type="HOGENOM" id="CLU_030137_0_0_1"/>
<evidence type="ECO:0000256" key="3">
    <source>
        <dbReference type="ARBA" id="ARBA00022525"/>
    </source>
</evidence>
<evidence type="ECO:0000313" key="6">
    <source>
        <dbReference type="EnsemblPlants" id="OGLUM07G23690.1"/>
    </source>
</evidence>
<protein>
    <recommendedName>
        <fullName evidence="4">Dirigent protein</fullName>
    </recommendedName>
</protein>
<comment type="subunit">
    <text evidence="2 4">Homodimer.</text>
</comment>
<dbReference type="PANTHER" id="PTHR46442:SF6">
    <property type="entry name" value="DIRIGENT PROTEIN 5"/>
    <property type="match status" value="1"/>
</dbReference>
<keyword evidence="5" id="KW-0812">Transmembrane</keyword>
<comment type="function">
    <text evidence="4">Dirigent proteins impart stereoselectivity on the phenoxy radical-coupling reaction, yielding optically active lignans from two molecules of coniferyl alcohol in the biosynthesis of lignans, flavonolignans, and alkaloids and thus plays a central role in plant secondary metabolism.</text>
</comment>
<dbReference type="AlphaFoldDB" id="A0A0E0AN93"/>
<evidence type="ECO:0000256" key="4">
    <source>
        <dbReference type="RuleBase" id="RU363099"/>
    </source>
</evidence>
<name>A0A0E0AN93_9ORYZ</name>
<dbReference type="GO" id="GO:0009699">
    <property type="term" value="P:phenylpropanoid biosynthetic process"/>
    <property type="evidence" value="ECO:0007669"/>
    <property type="project" value="UniProtKB-ARBA"/>
</dbReference>
<evidence type="ECO:0000256" key="1">
    <source>
        <dbReference type="ARBA" id="ARBA00010746"/>
    </source>
</evidence>
<dbReference type="EnsemblPlants" id="OGLUM07G23690.1">
    <property type="protein sequence ID" value="OGLUM07G23690.1"/>
    <property type="gene ID" value="OGLUM07G23690"/>
</dbReference>
<reference evidence="6" key="1">
    <citation type="submission" date="2015-04" db="UniProtKB">
        <authorList>
            <consortium name="EnsemblPlants"/>
        </authorList>
    </citation>
    <scope>IDENTIFICATION</scope>
</reference>
<keyword evidence="3 4" id="KW-0964">Secreted</keyword>
<dbReference type="Pfam" id="PF03018">
    <property type="entry name" value="Dirigent"/>
    <property type="match status" value="2"/>
</dbReference>
<comment type="subcellular location">
    <subcellularLocation>
        <location evidence="4">Secreted</location>
        <location evidence="4">Extracellular space</location>
        <location evidence="4">Apoplast</location>
    </subcellularLocation>
</comment>
<comment type="similarity">
    <text evidence="1 4">Belongs to the plant dirigent protein family.</text>
</comment>
<keyword evidence="5" id="KW-0472">Membrane</keyword>
<evidence type="ECO:0000256" key="5">
    <source>
        <dbReference type="SAM" id="Phobius"/>
    </source>
</evidence>